<dbReference type="SUPFAM" id="SSF53850">
    <property type="entry name" value="Periplasmic binding protein-like II"/>
    <property type="match status" value="1"/>
</dbReference>
<proteinExistence type="inferred from homology"/>
<keyword evidence="4" id="KW-0804">Transcription</keyword>
<evidence type="ECO:0000256" key="1">
    <source>
        <dbReference type="ARBA" id="ARBA00009437"/>
    </source>
</evidence>
<dbReference type="RefSeq" id="WP_018064649.1">
    <property type="nucleotide sequence ID" value="NZ_AQWH01000008.1"/>
</dbReference>
<dbReference type="OrthoDB" id="7914859at2"/>
<dbReference type="SUPFAM" id="SSF46785">
    <property type="entry name" value="Winged helix' DNA-binding domain"/>
    <property type="match status" value="1"/>
</dbReference>
<reference evidence="6 7" key="1">
    <citation type="submission" date="2017-03" db="EMBL/GenBank/DDBJ databases">
        <title>Foreign affairs: Plasmid Transfer between Roseobacters and Rhizobia.</title>
        <authorList>
            <person name="Bartling P."/>
            <person name="Bunk B."/>
            <person name="Overmann J."/>
            <person name="Brinkmann H."/>
            <person name="Petersen J."/>
        </authorList>
    </citation>
    <scope>NUCLEOTIDE SEQUENCE [LARGE SCALE GENOMIC DNA]</scope>
    <source>
        <strain evidence="6 7">MACL11</strain>
    </source>
</reference>
<dbReference type="Proteomes" id="UP000191135">
    <property type="component" value="Chromosome"/>
</dbReference>
<dbReference type="Pfam" id="PF03466">
    <property type="entry name" value="LysR_substrate"/>
    <property type="match status" value="1"/>
</dbReference>
<evidence type="ECO:0000313" key="6">
    <source>
        <dbReference type="EMBL" id="AQZ49738.1"/>
    </source>
</evidence>
<protein>
    <submittedName>
        <fullName evidence="6">Cyn operon transcriptional activator</fullName>
    </submittedName>
</protein>
<comment type="similarity">
    <text evidence="1">Belongs to the LysR transcriptional regulatory family.</text>
</comment>
<feature type="domain" description="HTH lysR-type" evidence="5">
    <location>
        <begin position="3"/>
        <end position="60"/>
    </location>
</feature>
<evidence type="ECO:0000259" key="5">
    <source>
        <dbReference type="PROSITE" id="PS50931"/>
    </source>
</evidence>
<dbReference type="InterPro" id="IPR000847">
    <property type="entry name" value="LysR_HTH_N"/>
</dbReference>
<dbReference type="GO" id="GO:0005829">
    <property type="term" value="C:cytosol"/>
    <property type="evidence" value="ECO:0007669"/>
    <property type="project" value="TreeGrafter"/>
</dbReference>
<dbReference type="InterPro" id="IPR050950">
    <property type="entry name" value="HTH-type_LysR_regulators"/>
</dbReference>
<organism evidence="6 7">
    <name type="scientific">Martelella mediterranea DSM 17316</name>
    <dbReference type="NCBI Taxonomy" id="1122214"/>
    <lineage>
        <taxon>Bacteria</taxon>
        <taxon>Pseudomonadati</taxon>
        <taxon>Pseudomonadota</taxon>
        <taxon>Alphaproteobacteria</taxon>
        <taxon>Hyphomicrobiales</taxon>
        <taxon>Aurantimonadaceae</taxon>
        <taxon>Martelella</taxon>
    </lineage>
</organism>
<evidence type="ECO:0000256" key="4">
    <source>
        <dbReference type="ARBA" id="ARBA00023163"/>
    </source>
</evidence>
<dbReference type="Gene3D" id="1.10.10.10">
    <property type="entry name" value="Winged helix-like DNA-binding domain superfamily/Winged helix DNA-binding domain"/>
    <property type="match status" value="1"/>
</dbReference>
<dbReference type="PROSITE" id="PS50931">
    <property type="entry name" value="HTH_LYSR"/>
    <property type="match status" value="1"/>
</dbReference>
<keyword evidence="3" id="KW-0238">DNA-binding</keyword>
<keyword evidence="2" id="KW-0805">Transcription regulation</keyword>
<dbReference type="eggNOG" id="COG0583">
    <property type="taxonomic scope" value="Bacteria"/>
</dbReference>
<dbReference type="EMBL" id="CP020330">
    <property type="protein sequence ID" value="AQZ49738.1"/>
    <property type="molecule type" value="Genomic_DNA"/>
</dbReference>
<dbReference type="InterPro" id="IPR036390">
    <property type="entry name" value="WH_DNA-bd_sf"/>
</dbReference>
<dbReference type="GO" id="GO:0003700">
    <property type="term" value="F:DNA-binding transcription factor activity"/>
    <property type="evidence" value="ECO:0007669"/>
    <property type="project" value="InterPro"/>
</dbReference>
<dbReference type="AlphaFoldDB" id="A0A1U9YWB5"/>
<sequence length="316" mass="34944">MKIDSEHLEILALIVEKGGLTEGAEALGKSQPSVSRSMTLLEKRVGMPLFEPGRRPLRPTELGASLARLGNRIRTANREASLLVRRFRQGLAGRLRVGGSPIFTDGVVAKLIAEFQSRYSDVYIDQSYGYLDTLEAGLRNGGLDIAILPLHPRQVPSDMEFLPLLSGRNVVACRQDHPLTRIKAITSDAIAPYPWIAPPSNSPLYRDLERALKSMGQESFMVNFSGGTLASIQSLLLGSDSLTVLPYSVVFLNRRTIPLVALPLKIDHPNRQLGVMTKTDGKRPPAAEQFITFLQTEAQRLQARMEHDEQVTQRRG</sequence>
<dbReference type="STRING" id="1122214.Mame_00355"/>
<gene>
    <name evidence="6" type="primary">cynR_4</name>
    <name evidence="6" type="ORF">Mame_00355</name>
</gene>
<evidence type="ECO:0000256" key="2">
    <source>
        <dbReference type="ARBA" id="ARBA00023015"/>
    </source>
</evidence>
<name>A0A1U9YWB5_9HYPH</name>
<evidence type="ECO:0000256" key="3">
    <source>
        <dbReference type="ARBA" id="ARBA00023125"/>
    </source>
</evidence>
<dbReference type="KEGG" id="mmed:Mame_00355"/>
<evidence type="ECO:0000313" key="7">
    <source>
        <dbReference type="Proteomes" id="UP000191135"/>
    </source>
</evidence>
<keyword evidence="7" id="KW-1185">Reference proteome</keyword>
<dbReference type="PANTHER" id="PTHR30419">
    <property type="entry name" value="HTH-TYPE TRANSCRIPTIONAL REGULATOR YBHD"/>
    <property type="match status" value="1"/>
</dbReference>
<dbReference type="PANTHER" id="PTHR30419:SF8">
    <property type="entry name" value="NITROGEN ASSIMILATION TRANSCRIPTIONAL ACTIVATOR-RELATED"/>
    <property type="match status" value="1"/>
</dbReference>
<dbReference type="Pfam" id="PF00126">
    <property type="entry name" value="HTH_1"/>
    <property type="match status" value="1"/>
</dbReference>
<dbReference type="GO" id="GO:0003677">
    <property type="term" value="F:DNA binding"/>
    <property type="evidence" value="ECO:0007669"/>
    <property type="project" value="UniProtKB-KW"/>
</dbReference>
<dbReference type="InterPro" id="IPR005119">
    <property type="entry name" value="LysR_subst-bd"/>
</dbReference>
<accession>A0A1U9YWB5</accession>
<dbReference type="InterPro" id="IPR036388">
    <property type="entry name" value="WH-like_DNA-bd_sf"/>
</dbReference>
<dbReference type="Gene3D" id="3.40.190.290">
    <property type="match status" value="1"/>
</dbReference>